<feature type="transmembrane region" description="Helical" evidence="7">
    <location>
        <begin position="130"/>
        <end position="148"/>
    </location>
</feature>
<evidence type="ECO:0000256" key="7">
    <source>
        <dbReference type="RuleBase" id="RU363032"/>
    </source>
</evidence>
<dbReference type="OrthoDB" id="194905at2157"/>
<keyword evidence="3" id="KW-1003">Cell membrane</keyword>
<evidence type="ECO:0000313" key="9">
    <source>
        <dbReference type="EMBL" id="QCS44985.1"/>
    </source>
</evidence>
<dbReference type="RefSeq" id="WP_138247374.1">
    <property type="nucleotide sequence ID" value="NZ_CP040332.1"/>
</dbReference>
<comment type="subcellular location">
    <subcellularLocation>
        <location evidence="1 7">Cell membrane</location>
        <topology evidence="1 7">Multi-pass membrane protein</topology>
    </subcellularLocation>
</comment>
<evidence type="ECO:0000256" key="3">
    <source>
        <dbReference type="ARBA" id="ARBA00022475"/>
    </source>
</evidence>
<evidence type="ECO:0000256" key="6">
    <source>
        <dbReference type="ARBA" id="ARBA00023136"/>
    </source>
</evidence>
<dbReference type="PANTHER" id="PTHR30151:SF38">
    <property type="entry name" value="ALIPHATIC SULFONATES TRANSPORT PERMEASE PROTEIN SSUC-RELATED"/>
    <property type="match status" value="1"/>
</dbReference>
<evidence type="ECO:0000313" key="10">
    <source>
        <dbReference type="Proteomes" id="UP000302218"/>
    </source>
</evidence>
<keyword evidence="6 7" id="KW-0472">Membrane</keyword>
<geneLocation type="plasmid" evidence="10">
    <name>pnve414</name>
</geneLocation>
<dbReference type="PANTHER" id="PTHR30151">
    <property type="entry name" value="ALKANE SULFONATE ABC TRANSPORTER-RELATED, MEMBRANE SUBUNIT"/>
    <property type="match status" value="1"/>
</dbReference>
<feature type="transmembrane region" description="Helical" evidence="7">
    <location>
        <begin position="70"/>
        <end position="92"/>
    </location>
</feature>
<feature type="transmembrane region" description="Helical" evidence="7">
    <location>
        <begin position="189"/>
        <end position="208"/>
    </location>
</feature>
<feature type="transmembrane region" description="Helical" evidence="7">
    <location>
        <begin position="104"/>
        <end position="124"/>
    </location>
</feature>
<dbReference type="InterPro" id="IPR000515">
    <property type="entry name" value="MetI-like"/>
</dbReference>
<dbReference type="GO" id="GO:0005886">
    <property type="term" value="C:plasma membrane"/>
    <property type="evidence" value="ECO:0007669"/>
    <property type="project" value="UniProtKB-SubCell"/>
</dbReference>
<keyword evidence="4 7" id="KW-0812">Transmembrane</keyword>
<feature type="transmembrane region" description="Helical" evidence="7">
    <location>
        <begin position="228"/>
        <end position="247"/>
    </location>
</feature>
<gene>
    <name evidence="9" type="ORF">FEJ81_22195</name>
</gene>
<evidence type="ECO:0000256" key="4">
    <source>
        <dbReference type="ARBA" id="ARBA00022692"/>
    </source>
</evidence>
<proteinExistence type="inferred from homology"/>
<evidence type="ECO:0000256" key="1">
    <source>
        <dbReference type="ARBA" id="ARBA00004651"/>
    </source>
</evidence>
<keyword evidence="2 7" id="KW-0813">Transport</keyword>
<reference evidence="10" key="1">
    <citation type="submission" date="2019-05" db="EMBL/GenBank/DDBJ databases">
        <title>Genome sequence and methylation pattern of the halophilic Archaeon Natrinema versiforme BOL5-4.</title>
        <authorList>
            <person name="DasSarma P."/>
            <person name="Anton B.P."/>
            <person name="DasSarma S.L."/>
            <person name="Martinez F.L."/>
            <person name="Guzman D."/>
            <person name="Roberts R.J."/>
            <person name="DasSarma S."/>
        </authorList>
    </citation>
    <scope>NUCLEOTIDE SEQUENCE [LARGE SCALE GENOMIC DNA]</scope>
    <source>
        <strain evidence="10">BOL5-4</strain>
        <plasmid evidence="10">pnve414</plasmid>
    </source>
</reference>
<dbReference type="SUPFAM" id="SSF161098">
    <property type="entry name" value="MetI-like"/>
    <property type="match status" value="1"/>
</dbReference>
<dbReference type="GeneID" id="40268045"/>
<name>A0A4P8WNM8_9EURY</name>
<dbReference type="Gene3D" id="1.10.3720.10">
    <property type="entry name" value="MetI-like"/>
    <property type="match status" value="1"/>
</dbReference>
<dbReference type="KEGG" id="nvr:FEJ81_22195"/>
<evidence type="ECO:0000259" key="8">
    <source>
        <dbReference type="PROSITE" id="PS50928"/>
    </source>
</evidence>
<comment type="similarity">
    <text evidence="7">Belongs to the binding-protein-dependent transport system permease family.</text>
</comment>
<protein>
    <submittedName>
        <fullName evidence="9">ABC transporter permease subunit</fullName>
    </submittedName>
</protein>
<evidence type="ECO:0000256" key="2">
    <source>
        <dbReference type="ARBA" id="ARBA00022448"/>
    </source>
</evidence>
<dbReference type="Pfam" id="PF00528">
    <property type="entry name" value="BPD_transp_1"/>
    <property type="match status" value="1"/>
</dbReference>
<accession>A0A4P8WNM8</accession>
<dbReference type="Proteomes" id="UP000302218">
    <property type="component" value="Plasmid pNVE414"/>
</dbReference>
<feature type="domain" description="ABC transmembrane type-1" evidence="8">
    <location>
        <begin position="66"/>
        <end position="246"/>
    </location>
</feature>
<dbReference type="EMBL" id="CP040332">
    <property type="protein sequence ID" value="QCS44985.1"/>
    <property type="molecule type" value="Genomic_DNA"/>
</dbReference>
<dbReference type="AlphaFoldDB" id="A0A4P8WNM8"/>
<dbReference type="InterPro" id="IPR035906">
    <property type="entry name" value="MetI-like_sf"/>
</dbReference>
<dbReference type="GO" id="GO:0055085">
    <property type="term" value="P:transmembrane transport"/>
    <property type="evidence" value="ECO:0007669"/>
    <property type="project" value="InterPro"/>
</dbReference>
<keyword evidence="9" id="KW-0614">Plasmid</keyword>
<organism evidence="9 10">
    <name type="scientific">Natrinema versiforme</name>
    <dbReference type="NCBI Taxonomy" id="88724"/>
    <lineage>
        <taxon>Archaea</taxon>
        <taxon>Methanobacteriati</taxon>
        <taxon>Methanobacteriota</taxon>
        <taxon>Stenosarchaea group</taxon>
        <taxon>Halobacteria</taxon>
        <taxon>Halobacteriales</taxon>
        <taxon>Natrialbaceae</taxon>
        <taxon>Natrinema</taxon>
    </lineage>
</organism>
<dbReference type="PROSITE" id="PS50928">
    <property type="entry name" value="ABC_TM1"/>
    <property type="match status" value="1"/>
</dbReference>
<evidence type="ECO:0000256" key="5">
    <source>
        <dbReference type="ARBA" id="ARBA00022989"/>
    </source>
</evidence>
<sequence length="263" mass="29519">MMRKVVAAGWISQIAIPIAAFVAMWQLAAMAIANPATLPTPAHVFSLAIEFSLQPGPRGYTAIYHLERTFLRVLIATVIALSLSVVFGILMWRSETVEAVLSDWLPFWMTIPTVILILICMILFQFSTMSVIVAVLVAATPFGIVNLWEGMKSVDTGLLEMTAAFDASSFQVWKDVYVPHLSPYIFGTFRYILGMVWKIVALAEVFGIQSGIGSMFRYWYSQGRIDALLAYLLVFVLVMLTIEYGVLKPVEWRTFKWRDSNVS</sequence>
<keyword evidence="5 7" id="KW-1133">Transmembrane helix</keyword>